<evidence type="ECO:0000259" key="6">
    <source>
        <dbReference type="Pfam" id="PF13649"/>
    </source>
</evidence>
<comment type="pathway">
    <text evidence="4">Phospholipid metabolism.</text>
</comment>
<protein>
    <submittedName>
        <fullName evidence="7">Class I SAM-dependent methyltransferase</fullName>
    </submittedName>
</protein>
<reference evidence="8" key="1">
    <citation type="submission" date="2017-11" db="EMBL/GenBank/DDBJ databases">
        <authorList>
            <person name="Zhu W."/>
        </authorList>
    </citation>
    <scope>NUCLEOTIDE SEQUENCE [LARGE SCALE GENOMIC DNA]</scope>
    <source>
        <strain evidence="8">CAU 1183</strain>
    </source>
</reference>
<dbReference type="PANTHER" id="PTHR44307">
    <property type="entry name" value="PHOSPHOETHANOLAMINE METHYLTRANSFERASE"/>
    <property type="match status" value="1"/>
</dbReference>
<evidence type="ECO:0000313" key="8">
    <source>
        <dbReference type="Proteomes" id="UP000257143"/>
    </source>
</evidence>
<accession>A0A3D8PQF2</accession>
<comment type="pathway">
    <text evidence="1">Lipid metabolism.</text>
</comment>
<dbReference type="InterPro" id="IPR041698">
    <property type="entry name" value="Methyltransf_25"/>
</dbReference>
<dbReference type="Gene3D" id="3.40.50.150">
    <property type="entry name" value="Vaccinia Virus protein VP39"/>
    <property type="match status" value="1"/>
</dbReference>
<evidence type="ECO:0000256" key="4">
    <source>
        <dbReference type="ARBA" id="ARBA00025707"/>
    </source>
</evidence>
<dbReference type="SUPFAM" id="SSF53335">
    <property type="entry name" value="S-adenosyl-L-methionine-dependent methyltransferases"/>
    <property type="match status" value="1"/>
</dbReference>
<comment type="catalytic activity">
    <reaction evidence="5">
        <text>phosphoethanolamine + S-adenosyl-L-methionine = N-methylethanolamine phosphate + S-adenosyl-L-homocysteine + H(+)</text>
        <dbReference type="Rhea" id="RHEA:20365"/>
        <dbReference type="ChEBI" id="CHEBI:15378"/>
        <dbReference type="ChEBI" id="CHEBI:57781"/>
        <dbReference type="ChEBI" id="CHEBI:57856"/>
        <dbReference type="ChEBI" id="CHEBI:58190"/>
        <dbReference type="ChEBI" id="CHEBI:59789"/>
        <dbReference type="EC" id="2.1.1.103"/>
    </reaction>
    <physiologicalReaction direction="left-to-right" evidence="5">
        <dbReference type="Rhea" id="RHEA:20366"/>
    </physiologicalReaction>
</comment>
<evidence type="ECO:0000256" key="5">
    <source>
        <dbReference type="ARBA" id="ARBA00047622"/>
    </source>
</evidence>
<gene>
    <name evidence="7" type="ORF">CWR48_12285</name>
</gene>
<comment type="caution">
    <text evidence="7">The sequence shown here is derived from an EMBL/GenBank/DDBJ whole genome shotgun (WGS) entry which is preliminary data.</text>
</comment>
<name>A0A3D8PQF2_9BACI</name>
<dbReference type="RefSeq" id="WP_115773529.1">
    <property type="nucleotide sequence ID" value="NZ_PIOC01000017.1"/>
</dbReference>
<evidence type="ECO:0000256" key="2">
    <source>
        <dbReference type="ARBA" id="ARBA00022603"/>
    </source>
</evidence>
<organism evidence="7 8">
    <name type="scientific">Oceanobacillus arenosus</name>
    <dbReference type="NCBI Taxonomy" id="1229153"/>
    <lineage>
        <taxon>Bacteria</taxon>
        <taxon>Bacillati</taxon>
        <taxon>Bacillota</taxon>
        <taxon>Bacilli</taxon>
        <taxon>Bacillales</taxon>
        <taxon>Bacillaceae</taxon>
        <taxon>Oceanobacillus</taxon>
    </lineage>
</organism>
<evidence type="ECO:0000313" key="7">
    <source>
        <dbReference type="EMBL" id="RDW18350.1"/>
    </source>
</evidence>
<sequence length="236" mass="26432">MVHTYLDFLASFGVGGAHPGALQLTKHIFSTINLDATKHVLDAGCGTGQSTAYIVEKYGCLITALDNNEMMLNKAIKRFSSNNLPVHTVNGDIEHLLLDNASFDLILSESVLAFTTIPVALNELRRILKPGGMLIAVEIVLEQPLIESEKKSIIDFYGFSQLLTESDWHNLLKQAGFKQVLIETFNQKIEEDNVEDAPDFSPSDTIDEQLYEILAYHQHLSRTYNDILGFRIFRCT</sequence>
<evidence type="ECO:0000256" key="3">
    <source>
        <dbReference type="ARBA" id="ARBA00022679"/>
    </source>
</evidence>
<proteinExistence type="predicted"/>
<dbReference type="PANTHER" id="PTHR44307:SF2">
    <property type="entry name" value="PHOSPHOETHANOLAMINE METHYLTRANSFERASE ISOFORM X1"/>
    <property type="match status" value="1"/>
</dbReference>
<dbReference type="EMBL" id="PIOC01000017">
    <property type="protein sequence ID" value="RDW18350.1"/>
    <property type="molecule type" value="Genomic_DNA"/>
</dbReference>
<keyword evidence="8" id="KW-1185">Reference proteome</keyword>
<keyword evidence="2 7" id="KW-0489">Methyltransferase</keyword>
<evidence type="ECO:0000256" key="1">
    <source>
        <dbReference type="ARBA" id="ARBA00005189"/>
    </source>
</evidence>
<dbReference type="CDD" id="cd02440">
    <property type="entry name" value="AdoMet_MTases"/>
    <property type="match status" value="1"/>
</dbReference>
<dbReference type="InterPro" id="IPR029063">
    <property type="entry name" value="SAM-dependent_MTases_sf"/>
</dbReference>
<dbReference type="GO" id="GO:0032259">
    <property type="term" value="P:methylation"/>
    <property type="evidence" value="ECO:0007669"/>
    <property type="project" value="UniProtKB-KW"/>
</dbReference>
<dbReference type="OrthoDB" id="43862at2"/>
<dbReference type="AlphaFoldDB" id="A0A3D8PQF2"/>
<feature type="domain" description="Methyltransferase" evidence="6">
    <location>
        <begin position="40"/>
        <end position="132"/>
    </location>
</feature>
<dbReference type="Pfam" id="PF13649">
    <property type="entry name" value="Methyltransf_25"/>
    <property type="match status" value="1"/>
</dbReference>
<dbReference type="GO" id="GO:0000234">
    <property type="term" value="F:phosphoethanolamine N-methyltransferase activity"/>
    <property type="evidence" value="ECO:0007669"/>
    <property type="project" value="UniProtKB-EC"/>
</dbReference>
<keyword evidence="3 7" id="KW-0808">Transferase</keyword>
<dbReference type="Proteomes" id="UP000257143">
    <property type="component" value="Unassembled WGS sequence"/>
</dbReference>